<dbReference type="Gene3D" id="3.60.10.10">
    <property type="entry name" value="Endonuclease/exonuclease/phosphatase"/>
    <property type="match status" value="1"/>
</dbReference>
<name>A0ABQ0AM10_9RHOB</name>
<dbReference type="GO" id="GO:0004519">
    <property type="term" value="F:endonuclease activity"/>
    <property type="evidence" value="ECO:0007669"/>
    <property type="project" value="UniProtKB-KW"/>
</dbReference>
<dbReference type="Proteomes" id="UP001441944">
    <property type="component" value="Unassembled WGS sequence"/>
</dbReference>
<reference evidence="2 3" key="1">
    <citation type="submission" date="2024-04" db="EMBL/GenBank/DDBJ databases">
        <title>Draft genome sequence of Pseudophaeobacter arcticus NBRC 116598.</title>
        <authorList>
            <person name="Miyakawa T."/>
            <person name="Kusuya Y."/>
            <person name="Miura T."/>
        </authorList>
    </citation>
    <scope>NUCLEOTIDE SEQUENCE [LARGE SCALE GENOMIC DNA]</scope>
    <source>
        <strain evidence="2 3">SU-CL00105</strain>
    </source>
</reference>
<dbReference type="InterPro" id="IPR005135">
    <property type="entry name" value="Endo/exonuclease/phosphatase"/>
</dbReference>
<dbReference type="Pfam" id="PF03372">
    <property type="entry name" value="Exo_endo_phos"/>
    <property type="match status" value="1"/>
</dbReference>
<feature type="domain" description="Endonuclease/exonuclease/phosphatase" evidence="1">
    <location>
        <begin position="39"/>
        <end position="262"/>
    </location>
</feature>
<dbReference type="PANTHER" id="PTHR42834">
    <property type="entry name" value="ENDONUCLEASE/EXONUCLEASE/PHOSPHATASE FAMILY PROTEIN (AFU_ORTHOLOGUE AFUA_3G09210)"/>
    <property type="match status" value="1"/>
</dbReference>
<dbReference type="PANTHER" id="PTHR42834:SF1">
    <property type="entry name" value="ENDONUCLEASE_EXONUCLEASE_PHOSPHATASE FAMILY PROTEIN (AFU_ORTHOLOGUE AFUA_3G09210)"/>
    <property type="match status" value="1"/>
</dbReference>
<keyword evidence="2" id="KW-0378">Hydrolase</keyword>
<keyword evidence="2" id="KW-0540">Nuclease</keyword>
<evidence type="ECO:0000313" key="2">
    <source>
        <dbReference type="EMBL" id="GAA6196902.1"/>
    </source>
</evidence>
<protein>
    <submittedName>
        <fullName evidence="2">Endonuclease/exonuclease/phosphatase family protein</fullName>
    </submittedName>
</protein>
<dbReference type="RefSeq" id="WP_353400257.1">
    <property type="nucleotide sequence ID" value="NZ_BAABWU010000008.1"/>
</dbReference>
<sequence>MSRFTIASFNVKNLIGQDKEYYRFQSYTPEEYAWKSDWMADQILTLDADIVGFQEIFEEEPLREVIAEADARGIQANAATVPDRSKRYHRKAIFRKLAYGPYGETGLAFAPNANDTGKPGQRRPGLAILSRFGFVGTPEVIQELDPPLDIPMSHLGGEEEAGHYTLRCLSRPILKARIPINGQVVTVFNCHLKSKLGEFITPPGAAQAPETVLTAYDPAGRALGALRAALRRMGEAWVLRRAILDELEQDRPVMVLGDFNDGEHAVSSEIISGEMPFRNYSWMLRHDAKHANDRYSRSENVQIQEAVDRVRLRSAEKVFLKRSLRDVVYTTAFGGVHESIDQIYMSRHFDPTWSGAKGQMLYYSVFNDHLTDGSHPEAPYNKLASDHGQIMAHMELRDGPETDEPATVR</sequence>
<dbReference type="EMBL" id="BAABWU010000008">
    <property type="protein sequence ID" value="GAA6196902.1"/>
    <property type="molecule type" value="Genomic_DNA"/>
</dbReference>
<keyword evidence="3" id="KW-1185">Reference proteome</keyword>
<comment type="caution">
    <text evidence="2">The sequence shown here is derived from an EMBL/GenBank/DDBJ whole genome shotgun (WGS) entry which is preliminary data.</text>
</comment>
<keyword evidence="2" id="KW-0255">Endonuclease</keyword>
<accession>A0ABQ0AM10</accession>
<dbReference type="SUPFAM" id="SSF56219">
    <property type="entry name" value="DNase I-like"/>
    <property type="match status" value="1"/>
</dbReference>
<organism evidence="2 3">
    <name type="scientific">Pseudophaeobacter arcticus</name>
    <dbReference type="NCBI Taxonomy" id="385492"/>
    <lineage>
        <taxon>Bacteria</taxon>
        <taxon>Pseudomonadati</taxon>
        <taxon>Pseudomonadota</taxon>
        <taxon>Alphaproteobacteria</taxon>
        <taxon>Rhodobacterales</taxon>
        <taxon>Paracoccaceae</taxon>
        <taxon>Pseudophaeobacter</taxon>
    </lineage>
</organism>
<gene>
    <name evidence="2" type="ORF">NBRC116598_23460</name>
</gene>
<evidence type="ECO:0000259" key="1">
    <source>
        <dbReference type="Pfam" id="PF03372"/>
    </source>
</evidence>
<evidence type="ECO:0000313" key="3">
    <source>
        <dbReference type="Proteomes" id="UP001441944"/>
    </source>
</evidence>
<dbReference type="InterPro" id="IPR036691">
    <property type="entry name" value="Endo/exonu/phosph_ase_sf"/>
</dbReference>
<proteinExistence type="predicted"/>